<dbReference type="Gene3D" id="1.10.3720.10">
    <property type="entry name" value="MetI-like"/>
    <property type="match status" value="1"/>
</dbReference>
<feature type="transmembrane region" description="Helical" evidence="7">
    <location>
        <begin position="40"/>
        <end position="62"/>
    </location>
</feature>
<keyword evidence="2 7" id="KW-0813">Transport</keyword>
<evidence type="ECO:0000256" key="5">
    <source>
        <dbReference type="ARBA" id="ARBA00022989"/>
    </source>
</evidence>
<feature type="domain" description="ABC transmembrane type-1" evidence="9">
    <location>
        <begin position="112"/>
        <end position="303"/>
    </location>
</feature>
<evidence type="ECO:0000256" key="7">
    <source>
        <dbReference type="RuleBase" id="RU363032"/>
    </source>
</evidence>
<gene>
    <name evidence="10" type="ORF">C1I99_24795</name>
</gene>
<dbReference type="OrthoDB" id="9794684at2"/>
<evidence type="ECO:0000256" key="3">
    <source>
        <dbReference type="ARBA" id="ARBA00022475"/>
    </source>
</evidence>
<dbReference type="Proteomes" id="UP000248749">
    <property type="component" value="Unassembled WGS sequence"/>
</dbReference>
<accession>A0A2W2CYI7</accession>
<evidence type="ECO:0000256" key="8">
    <source>
        <dbReference type="SAM" id="MobiDB-lite"/>
    </source>
</evidence>
<dbReference type="PANTHER" id="PTHR43744">
    <property type="entry name" value="ABC TRANSPORTER PERMEASE PROTEIN MG189-RELATED-RELATED"/>
    <property type="match status" value="1"/>
</dbReference>
<dbReference type="EMBL" id="POUB01000235">
    <property type="protein sequence ID" value="PZF90106.1"/>
    <property type="molecule type" value="Genomic_DNA"/>
</dbReference>
<feature type="transmembrane region" description="Helical" evidence="7">
    <location>
        <begin position="180"/>
        <end position="199"/>
    </location>
</feature>
<evidence type="ECO:0000313" key="10">
    <source>
        <dbReference type="EMBL" id="PZF90106.1"/>
    </source>
</evidence>
<proteinExistence type="inferred from homology"/>
<feature type="transmembrane region" description="Helical" evidence="7">
    <location>
        <begin position="111"/>
        <end position="135"/>
    </location>
</feature>
<keyword evidence="6 7" id="KW-0472">Membrane</keyword>
<dbReference type="GO" id="GO:0055085">
    <property type="term" value="P:transmembrane transport"/>
    <property type="evidence" value="ECO:0007669"/>
    <property type="project" value="InterPro"/>
</dbReference>
<evidence type="ECO:0000256" key="4">
    <source>
        <dbReference type="ARBA" id="ARBA00022692"/>
    </source>
</evidence>
<dbReference type="InterPro" id="IPR000515">
    <property type="entry name" value="MetI-like"/>
</dbReference>
<feature type="region of interest" description="Disordered" evidence="8">
    <location>
        <begin position="1"/>
        <end position="35"/>
    </location>
</feature>
<evidence type="ECO:0000256" key="2">
    <source>
        <dbReference type="ARBA" id="ARBA00022448"/>
    </source>
</evidence>
<dbReference type="SUPFAM" id="SSF161098">
    <property type="entry name" value="MetI-like"/>
    <property type="match status" value="1"/>
</dbReference>
<dbReference type="CDD" id="cd06261">
    <property type="entry name" value="TM_PBP2"/>
    <property type="match status" value="1"/>
</dbReference>
<evidence type="ECO:0000256" key="1">
    <source>
        <dbReference type="ARBA" id="ARBA00004651"/>
    </source>
</evidence>
<keyword evidence="3" id="KW-1003">Cell membrane</keyword>
<evidence type="ECO:0000259" key="9">
    <source>
        <dbReference type="PROSITE" id="PS50928"/>
    </source>
</evidence>
<organism evidence="10 11">
    <name type="scientific">Micromonospora deserti</name>
    <dbReference type="NCBI Taxonomy" id="2070366"/>
    <lineage>
        <taxon>Bacteria</taxon>
        <taxon>Bacillati</taxon>
        <taxon>Actinomycetota</taxon>
        <taxon>Actinomycetes</taxon>
        <taxon>Micromonosporales</taxon>
        <taxon>Micromonosporaceae</taxon>
        <taxon>Micromonospora</taxon>
    </lineage>
</organism>
<evidence type="ECO:0000313" key="11">
    <source>
        <dbReference type="Proteomes" id="UP000248749"/>
    </source>
</evidence>
<evidence type="ECO:0000256" key="6">
    <source>
        <dbReference type="ARBA" id="ARBA00023136"/>
    </source>
</evidence>
<comment type="caution">
    <text evidence="10">The sequence shown here is derived from an EMBL/GenBank/DDBJ whole genome shotgun (WGS) entry which is preliminary data.</text>
</comment>
<keyword evidence="4 7" id="KW-0812">Transmembrane</keyword>
<comment type="similarity">
    <text evidence="7">Belongs to the binding-protein-dependent transport system permease family.</text>
</comment>
<feature type="transmembrane region" description="Helical" evidence="7">
    <location>
        <begin position="225"/>
        <end position="249"/>
    </location>
</feature>
<dbReference type="InterPro" id="IPR035906">
    <property type="entry name" value="MetI-like_sf"/>
</dbReference>
<name>A0A2W2CYI7_9ACTN</name>
<dbReference type="GO" id="GO:0005886">
    <property type="term" value="C:plasma membrane"/>
    <property type="evidence" value="ECO:0007669"/>
    <property type="project" value="UniProtKB-SubCell"/>
</dbReference>
<reference evidence="10 11" key="1">
    <citation type="submission" date="2018-01" db="EMBL/GenBank/DDBJ databases">
        <title>Draft genome sequence of Salinispora sp. 13K206.</title>
        <authorList>
            <person name="Sahin N."/>
            <person name="Saygin H."/>
            <person name="Ay H."/>
        </authorList>
    </citation>
    <scope>NUCLEOTIDE SEQUENCE [LARGE SCALE GENOMIC DNA]</scope>
    <source>
        <strain evidence="10 11">13K206</strain>
    </source>
</reference>
<feature type="transmembrane region" description="Helical" evidence="7">
    <location>
        <begin position="284"/>
        <end position="303"/>
    </location>
</feature>
<comment type="subcellular location">
    <subcellularLocation>
        <location evidence="1 7">Cell membrane</location>
        <topology evidence="1 7">Multi-pass membrane protein</topology>
    </subcellularLocation>
</comment>
<dbReference type="AlphaFoldDB" id="A0A2W2CYI7"/>
<dbReference type="Pfam" id="PF00528">
    <property type="entry name" value="BPD_transp_1"/>
    <property type="match status" value="1"/>
</dbReference>
<keyword evidence="11" id="KW-1185">Reference proteome</keyword>
<dbReference type="PANTHER" id="PTHR43744:SF4">
    <property type="entry name" value="OSMOPROTECTIVE COMPOUNDS UPTAKE PERMEASE PROTEIN GGTD"/>
    <property type="match status" value="1"/>
</dbReference>
<sequence length="318" mass="34580">MTIKIDPAPGLGNETPPSRRSLRAKPANARPSTGTGSATWPLRIVLAVVCVVWMIPVVGLLINSFRPRDNQFSSGWWSILGNPLGATQWTLDNYDRVLSSADTTGTNMGQAFLNSFVVTVPATIIPILIAAFAAYAFTFMTWRGRNVIFVVIVGLLVVPNQVALVPLLKLYGQMGINQTFLAVWLTHIGFGMPLAVYILRNYMSSLPGAVIESAKIDGASHFTTFWRLIVPMSVPAIASFAIFQFLWVWNDLLIALIFLGRGENTVLTVALQGLQGQTGQGRELIPAAGFVTIVVPVLVFLSLQRYFIRGMTTGAVKG</sequence>
<keyword evidence="5 7" id="KW-1133">Transmembrane helix</keyword>
<feature type="transmembrane region" description="Helical" evidence="7">
    <location>
        <begin position="147"/>
        <end position="168"/>
    </location>
</feature>
<dbReference type="RefSeq" id="WP_111136616.1">
    <property type="nucleotide sequence ID" value="NZ_POUB01000235.1"/>
</dbReference>
<dbReference type="PROSITE" id="PS50928">
    <property type="entry name" value="ABC_TM1"/>
    <property type="match status" value="1"/>
</dbReference>
<protein>
    <submittedName>
        <fullName evidence="10">Sugar ABC transporter permease</fullName>
    </submittedName>
</protein>